<protein>
    <submittedName>
        <fullName evidence="1">Uncharacterized protein</fullName>
    </submittedName>
</protein>
<dbReference type="EMBL" id="VSSQ01009759">
    <property type="protein sequence ID" value="MPM42513.1"/>
    <property type="molecule type" value="Genomic_DNA"/>
</dbReference>
<organism evidence="1">
    <name type="scientific">bioreactor metagenome</name>
    <dbReference type="NCBI Taxonomy" id="1076179"/>
    <lineage>
        <taxon>unclassified sequences</taxon>
        <taxon>metagenomes</taxon>
        <taxon>ecological metagenomes</taxon>
    </lineage>
</organism>
<sequence>MEADEDVATFRGGSPVVDGEVGVLVGSCGDDLKAALLELRLEQEMELPVHDAFIIGFDDGALVVLAAIMPRVEAYSRFTHRFHLLPRPARGRSVRRRLR</sequence>
<evidence type="ECO:0000313" key="1">
    <source>
        <dbReference type="EMBL" id="MPM42513.1"/>
    </source>
</evidence>
<accession>A0A644ZV42</accession>
<comment type="caution">
    <text evidence="1">The sequence shown here is derived from an EMBL/GenBank/DDBJ whole genome shotgun (WGS) entry which is preliminary data.</text>
</comment>
<name>A0A644ZV42_9ZZZZ</name>
<dbReference type="AlphaFoldDB" id="A0A644ZV42"/>
<proteinExistence type="predicted"/>
<reference evidence="1" key="1">
    <citation type="submission" date="2019-08" db="EMBL/GenBank/DDBJ databases">
        <authorList>
            <person name="Kucharzyk K."/>
            <person name="Murdoch R.W."/>
            <person name="Higgins S."/>
            <person name="Loffler F."/>
        </authorList>
    </citation>
    <scope>NUCLEOTIDE SEQUENCE</scope>
</reference>
<gene>
    <name evidence="1" type="ORF">SDC9_89178</name>
</gene>